<reference evidence="2 3" key="1">
    <citation type="journal article" date="2018" name="J. Allergy Clin. Immunol.">
        <title>High-quality assembly of Dermatophagoides pteronyssinus genome and transcriptome reveals a wide range of novel allergens.</title>
        <authorList>
            <person name="Liu X.Y."/>
            <person name="Yang K.Y."/>
            <person name="Wang M.Q."/>
            <person name="Kwok J.S."/>
            <person name="Zeng X."/>
            <person name="Yang Z."/>
            <person name="Xiao X.J."/>
            <person name="Lau C.P."/>
            <person name="Li Y."/>
            <person name="Huang Z.M."/>
            <person name="Ba J.G."/>
            <person name="Yim A.K."/>
            <person name="Ouyang C.Y."/>
            <person name="Ngai S.M."/>
            <person name="Chan T.F."/>
            <person name="Leung E.L."/>
            <person name="Liu L."/>
            <person name="Liu Z.G."/>
            <person name="Tsui S.K."/>
        </authorList>
    </citation>
    <scope>NUCLEOTIDE SEQUENCE [LARGE SCALE GENOMIC DNA]</scope>
    <source>
        <strain evidence="2">Derp</strain>
    </source>
</reference>
<evidence type="ECO:0000313" key="2">
    <source>
        <dbReference type="EMBL" id="KAH9425255.1"/>
    </source>
</evidence>
<protein>
    <recommendedName>
        <fullName evidence="4">Gustatory receptor</fullName>
    </recommendedName>
</protein>
<keyword evidence="3" id="KW-1185">Reference proteome</keyword>
<feature type="transmembrane region" description="Helical" evidence="1">
    <location>
        <begin position="337"/>
        <end position="357"/>
    </location>
</feature>
<feature type="transmembrane region" description="Helical" evidence="1">
    <location>
        <begin position="434"/>
        <end position="464"/>
    </location>
</feature>
<organism evidence="2 3">
    <name type="scientific">Dermatophagoides pteronyssinus</name>
    <name type="common">European house dust mite</name>
    <dbReference type="NCBI Taxonomy" id="6956"/>
    <lineage>
        <taxon>Eukaryota</taxon>
        <taxon>Metazoa</taxon>
        <taxon>Ecdysozoa</taxon>
        <taxon>Arthropoda</taxon>
        <taxon>Chelicerata</taxon>
        <taxon>Arachnida</taxon>
        <taxon>Acari</taxon>
        <taxon>Acariformes</taxon>
        <taxon>Sarcoptiformes</taxon>
        <taxon>Astigmata</taxon>
        <taxon>Psoroptidia</taxon>
        <taxon>Analgoidea</taxon>
        <taxon>Pyroglyphidae</taxon>
        <taxon>Dermatophagoidinae</taxon>
        <taxon>Dermatophagoides</taxon>
    </lineage>
</organism>
<dbReference type="Proteomes" id="UP000887458">
    <property type="component" value="Unassembled WGS sequence"/>
</dbReference>
<feature type="transmembrane region" description="Helical" evidence="1">
    <location>
        <begin position="21"/>
        <end position="43"/>
    </location>
</feature>
<feature type="transmembrane region" description="Helical" evidence="1">
    <location>
        <begin position="196"/>
        <end position="227"/>
    </location>
</feature>
<keyword evidence="1" id="KW-1133">Transmembrane helix</keyword>
<evidence type="ECO:0000256" key="1">
    <source>
        <dbReference type="SAM" id="Phobius"/>
    </source>
</evidence>
<evidence type="ECO:0008006" key="4">
    <source>
        <dbReference type="Google" id="ProtNLM"/>
    </source>
</evidence>
<keyword evidence="1" id="KW-0812">Transmembrane</keyword>
<feature type="transmembrane region" description="Helical" evidence="1">
    <location>
        <begin position="239"/>
        <end position="257"/>
    </location>
</feature>
<comment type="caution">
    <text evidence="2">The sequence shown here is derived from an EMBL/GenBank/DDBJ whole genome shotgun (WGS) entry which is preliminary data.</text>
</comment>
<feature type="transmembrane region" description="Helical" evidence="1">
    <location>
        <begin position="80"/>
        <end position="101"/>
    </location>
</feature>
<reference evidence="2 3" key="2">
    <citation type="journal article" date="2022" name="Mol. Biol. Evol.">
        <title>Comparative Genomics Reveals Insights into the Divergent Evolution of Astigmatic Mites and Household Pest Adaptations.</title>
        <authorList>
            <person name="Xiong Q."/>
            <person name="Wan A.T."/>
            <person name="Liu X."/>
            <person name="Fung C.S."/>
            <person name="Xiao X."/>
            <person name="Malainual N."/>
            <person name="Hou J."/>
            <person name="Wang L."/>
            <person name="Wang M."/>
            <person name="Yang K.Y."/>
            <person name="Cui Y."/>
            <person name="Leung E.L."/>
            <person name="Nong W."/>
            <person name="Shin S.K."/>
            <person name="Au S.W."/>
            <person name="Jeong K.Y."/>
            <person name="Chew F.T."/>
            <person name="Hui J.H."/>
            <person name="Leung T.F."/>
            <person name="Tungtrongchitr A."/>
            <person name="Zhong N."/>
            <person name="Liu Z."/>
            <person name="Tsui S.K."/>
        </authorList>
    </citation>
    <scope>NUCLEOTIDE SEQUENCE [LARGE SCALE GENOMIC DNA]</scope>
    <source>
        <strain evidence="2">Derp</strain>
    </source>
</reference>
<dbReference type="EMBL" id="NJHN03000020">
    <property type="protein sequence ID" value="KAH9425255.1"/>
    <property type="molecule type" value="Genomic_DNA"/>
</dbReference>
<proteinExistence type="predicted"/>
<name>A0ABQ8JRL6_DERPT</name>
<gene>
    <name evidence="2" type="ORF">DERP_014692</name>
</gene>
<evidence type="ECO:0000313" key="3">
    <source>
        <dbReference type="Proteomes" id="UP000887458"/>
    </source>
</evidence>
<feature type="transmembrane region" description="Helical" evidence="1">
    <location>
        <begin position="369"/>
        <end position="392"/>
    </location>
</feature>
<keyword evidence="1" id="KW-0472">Membrane</keyword>
<sequence>MFEKLKHFEQFEQLLLPTNHRWWLLELYFLIISIIRVTIYFLITFMHGSLLQQYCSFDSMAAFIFNYKYSKHSTLIQCRLMTFMIWLFTTFILHSQLVLFFSKHQSITWQSLYDISNRNYQYYQYCHHVPYNSTSLYQQSSFWRNLSRIFQNLKEFIIHKGNHNYYYEKICKQIDLKKFHQVKLKIFKYADIEQRIALIMAMFIVNIIDVYMNVILVCGTFILGVFLYNQFIWNYLPNLWLFGLFDSMCFIYFGYIVGRNMTLYFNFTTFNTVWYRTRLTFLRQKMKQILIHHQRQPQRRQRFNRKFLHNFHLQKFQREHQHMSQCLMLGGIETWNIVFLMGLIANIPINILFYYQLLFGVNNTFRTQLTYFGFIWTQTLIFGSILMITSTINKYFHSFKRYLPKLQLNIQQITLKWQILEFYERLVNEFGREFCWYFGNIVVVSASNCMQILFAYLGLMLIMFKFFLKNNIKF</sequence>
<accession>A0ABQ8JRL6</accession>